<accession>A0AAI9T422</accession>
<protein>
    <submittedName>
        <fullName evidence="1">Uncharacterized protein</fullName>
    </submittedName>
</protein>
<name>A0AAI9T422_SPIME</name>
<comment type="caution">
    <text evidence="1">The sequence shown here is derived from an EMBL/GenBank/DDBJ whole genome shotgun (WGS) entry which is preliminary data.</text>
</comment>
<proteinExistence type="predicted"/>
<dbReference type="AlphaFoldDB" id="A0AAI9T422"/>
<evidence type="ECO:0000313" key="1">
    <source>
        <dbReference type="EMBL" id="KAI93117.1"/>
    </source>
</evidence>
<sequence>MKNPVVEINMTISPIVVTFILFIVHNIESIMKNIFLVGFNRNKNISIKGHNNNSFEPKIFIIFFINTPIFF</sequence>
<gene>
    <name evidence="1" type="ORF">SPM_000800</name>
</gene>
<organism evidence="1 2">
    <name type="scientific">Spiroplasma melliferum KC3</name>
    <dbReference type="NCBI Taxonomy" id="570509"/>
    <lineage>
        <taxon>Bacteria</taxon>
        <taxon>Bacillati</taxon>
        <taxon>Mycoplasmatota</taxon>
        <taxon>Mollicutes</taxon>
        <taxon>Entomoplasmatales</taxon>
        <taxon>Spiroplasmataceae</taxon>
        <taxon>Spiroplasma</taxon>
    </lineage>
</organism>
<reference evidence="1 2" key="1">
    <citation type="journal article" date="2012" name="J. Proteome Res.">
        <title>Application of Spiroplasma melliferum proteogenomic profiling for the discovery of virulence factors and pathogenicity mechanisms in host-associated spiroplasmas.</title>
        <authorList>
            <person name="Alexeev D."/>
            <person name="Kostrjukova E."/>
            <person name="Aliper A."/>
            <person name="Popenko A."/>
            <person name="Bazaleev N."/>
            <person name="Tyakht A."/>
            <person name="Selezneva O."/>
            <person name="Akopian T."/>
            <person name="Prichodko E."/>
            <person name="Kondratov I."/>
            <person name="Chukin M."/>
            <person name="Demina I."/>
            <person name="Galyamina M."/>
            <person name="Kamashev D."/>
            <person name="Vanyushkina A."/>
            <person name="Ladygina V."/>
            <person name="Levitskii S."/>
            <person name="Lazarev V."/>
            <person name="Govorun V."/>
        </authorList>
    </citation>
    <scope>NUCLEOTIDE SEQUENCE [LARGE SCALE GENOMIC DNA]</scope>
    <source>
        <strain evidence="1 2">KC3</strain>
    </source>
</reference>
<dbReference type="Proteomes" id="UP000004057">
    <property type="component" value="Unassembled WGS sequence"/>
</dbReference>
<evidence type="ECO:0000313" key="2">
    <source>
        <dbReference type="Proteomes" id="UP000004057"/>
    </source>
</evidence>
<dbReference type="EMBL" id="AGBZ02000001">
    <property type="protein sequence ID" value="KAI93117.1"/>
    <property type="molecule type" value="Genomic_DNA"/>
</dbReference>